<dbReference type="EMBL" id="FUYE01000008">
    <property type="protein sequence ID" value="SKA97894.1"/>
    <property type="molecule type" value="Genomic_DNA"/>
</dbReference>
<feature type="chain" id="PRO_5012007132" description="YXWGXW repeat-containing protein" evidence="2">
    <location>
        <begin position="24"/>
        <end position="160"/>
    </location>
</feature>
<dbReference type="OrthoDB" id="196716at2"/>
<dbReference type="AlphaFoldDB" id="A0A1T4Y7T1"/>
<feature type="signal peptide" evidence="2">
    <location>
        <begin position="1"/>
        <end position="23"/>
    </location>
</feature>
<feature type="compositionally biased region" description="Basic and acidic residues" evidence="1">
    <location>
        <begin position="93"/>
        <end position="113"/>
    </location>
</feature>
<evidence type="ECO:0000313" key="3">
    <source>
        <dbReference type="EMBL" id="SKA97894.1"/>
    </source>
</evidence>
<name>A0A1T4Y7T1_9BACT</name>
<proteinExistence type="predicted"/>
<organism evidence="3 4">
    <name type="scientific">Prosthecobacter debontii</name>
    <dbReference type="NCBI Taxonomy" id="48467"/>
    <lineage>
        <taxon>Bacteria</taxon>
        <taxon>Pseudomonadati</taxon>
        <taxon>Verrucomicrobiota</taxon>
        <taxon>Verrucomicrobiia</taxon>
        <taxon>Verrucomicrobiales</taxon>
        <taxon>Verrucomicrobiaceae</taxon>
        <taxon>Prosthecobacter</taxon>
    </lineage>
</organism>
<accession>A0A1T4Y7T1</accession>
<gene>
    <name evidence="3" type="ORF">SAMN02745166_02640</name>
</gene>
<keyword evidence="4" id="KW-1185">Reference proteome</keyword>
<feature type="region of interest" description="Disordered" evidence="1">
    <location>
        <begin position="91"/>
        <end position="122"/>
    </location>
</feature>
<dbReference type="RefSeq" id="WP_078813837.1">
    <property type="nucleotide sequence ID" value="NZ_FUYE01000008.1"/>
</dbReference>
<evidence type="ECO:0000256" key="1">
    <source>
        <dbReference type="SAM" id="MobiDB-lite"/>
    </source>
</evidence>
<sequence>MKPILYAALLAPAMLLTSCYVTPVAGGPYAPLPPGPPVVHPRSPLSPGGVVVLPREARRISYRGNVYYTHRDTWYRPSGSGYVVVSRPSGYRDSYHDHDRHDHLSPRDPRDPRSPYSPGGRVVLPSEARRVMYRGNVYYTHRDTWYRPSGSSYVIVTRPY</sequence>
<dbReference type="PROSITE" id="PS51257">
    <property type="entry name" value="PROKAR_LIPOPROTEIN"/>
    <property type="match status" value="1"/>
</dbReference>
<evidence type="ECO:0000313" key="4">
    <source>
        <dbReference type="Proteomes" id="UP000190774"/>
    </source>
</evidence>
<dbReference type="Proteomes" id="UP000190774">
    <property type="component" value="Unassembled WGS sequence"/>
</dbReference>
<evidence type="ECO:0000256" key="2">
    <source>
        <dbReference type="SAM" id="SignalP"/>
    </source>
</evidence>
<keyword evidence="2" id="KW-0732">Signal</keyword>
<evidence type="ECO:0008006" key="5">
    <source>
        <dbReference type="Google" id="ProtNLM"/>
    </source>
</evidence>
<protein>
    <recommendedName>
        <fullName evidence="5">YXWGXW repeat-containing protein</fullName>
    </recommendedName>
</protein>
<reference evidence="4" key="1">
    <citation type="submission" date="2017-02" db="EMBL/GenBank/DDBJ databases">
        <authorList>
            <person name="Varghese N."/>
            <person name="Submissions S."/>
        </authorList>
    </citation>
    <scope>NUCLEOTIDE SEQUENCE [LARGE SCALE GENOMIC DNA]</scope>
    <source>
        <strain evidence="4">ATCC 700200</strain>
    </source>
</reference>